<reference evidence="7 8" key="1">
    <citation type="submission" date="2020-07" db="EMBL/GenBank/DDBJ databases">
        <title>Novel species isolated from subtropical streams in China.</title>
        <authorList>
            <person name="Lu H."/>
        </authorList>
    </citation>
    <scope>NUCLEOTIDE SEQUENCE [LARGE SCALE GENOMIC DNA]</scope>
    <source>
        <strain evidence="7 8">LX47W</strain>
    </source>
</reference>
<keyword evidence="4" id="KW-0443">Lipid metabolism</keyword>
<keyword evidence="2 7" id="KW-0436">Ligase</keyword>
<dbReference type="InterPro" id="IPR025110">
    <property type="entry name" value="AMP-bd_C"/>
</dbReference>
<proteinExistence type="inferred from homology"/>
<dbReference type="InterPro" id="IPR020845">
    <property type="entry name" value="AMP-binding_CS"/>
</dbReference>
<evidence type="ECO:0000313" key="8">
    <source>
        <dbReference type="Proteomes" id="UP000573499"/>
    </source>
</evidence>
<dbReference type="NCBIfam" id="NF004837">
    <property type="entry name" value="PRK06187.1"/>
    <property type="match status" value="1"/>
</dbReference>
<keyword evidence="3" id="KW-0276">Fatty acid metabolism</keyword>
<evidence type="ECO:0000259" key="6">
    <source>
        <dbReference type="Pfam" id="PF13193"/>
    </source>
</evidence>
<dbReference type="Pfam" id="PF13193">
    <property type="entry name" value="AMP-binding_C"/>
    <property type="match status" value="1"/>
</dbReference>
<sequence>MKSTMMQVPLSTNMLLERAGRYFGATEVLGRLPDKSIYRLTYADIYRRARQLAQALRDQAGVAKGEAVATLCWNHSWHLESYFGIPAAGAVLHTLNLRLSPEDIAYIMNEADDRVLIIDDILLPLWERVLPLLRQAPRVIVVPFSGAVVPAGMESYEDFIDVDATAYQYPEQDENEAVGMCYTSGTTGKPKGVVYSHRSMVLHAVTSSLPDFLNLSVRDRLMIVTPMFHANAWATPFSAMMIGAAQILPGPHMGGEDLLDLMEQGRVTVALGVPTIWMMIHQVLEQGRRQWKLAEGLRMVVAGSAVPLSMIANFERHGMKVQHGWGMTETSPLGSFAFLRPEHEALPVEQQHAVRALQGVAVPFVQMRIVGESGDALRWDGQAIGEVQVRGPWVAGDYHATPRDLAKFTADGWLRTGDLGVIDSGGSLRLVDRSKDLVKSGGEWISSVDLENLVMGHPGVAEAAVIAIAHPKWDERPLVVAVRRAGAEVDAAELRAFLATRLARFQVPDDYEWVDSIPKTATGKFLKAKLRETYQDRVSSTAG</sequence>
<accession>A0A7W2IJM3</accession>
<dbReference type="FunFam" id="3.30.300.30:FF:000008">
    <property type="entry name" value="2,3-dihydroxybenzoate-AMP ligase"/>
    <property type="match status" value="1"/>
</dbReference>
<comment type="caution">
    <text evidence="7">The sequence shown here is derived from an EMBL/GenBank/DDBJ whole genome shotgun (WGS) entry which is preliminary data.</text>
</comment>
<dbReference type="SUPFAM" id="SSF56801">
    <property type="entry name" value="Acetyl-CoA synthetase-like"/>
    <property type="match status" value="1"/>
</dbReference>
<dbReference type="EMBL" id="JACEZU010000002">
    <property type="protein sequence ID" value="MBA5686674.1"/>
    <property type="molecule type" value="Genomic_DNA"/>
</dbReference>
<dbReference type="Gene3D" id="3.40.50.12780">
    <property type="entry name" value="N-terminal domain of ligase-like"/>
    <property type="match status" value="1"/>
</dbReference>
<keyword evidence="8" id="KW-1185">Reference proteome</keyword>
<protein>
    <submittedName>
        <fullName evidence="7">Long-chain fatty acid--CoA ligase</fullName>
    </submittedName>
</protein>
<evidence type="ECO:0000256" key="2">
    <source>
        <dbReference type="ARBA" id="ARBA00022598"/>
    </source>
</evidence>
<gene>
    <name evidence="7" type="ORF">H3H39_06350</name>
</gene>
<dbReference type="AlphaFoldDB" id="A0A7W2IJM3"/>
<dbReference type="Pfam" id="PF00501">
    <property type="entry name" value="AMP-binding"/>
    <property type="match status" value="1"/>
</dbReference>
<dbReference type="Gene3D" id="3.30.300.30">
    <property type="match status" value="1"/>
</dbReference>
<feature type="domain" description="AMP-binding enzyme C-terminal" evidence="6">
    <location>
        <begin position="450"/>
        <end position="524"/>
    </location>
</feature>
<name>A0A7W2IJM3_9BURK</name>
<evidence type="ECO:0000256" key="3">
    <source>
        <dbReference type="ARBA" id="ARBA00022832"/>
    </source>
</evidence>
<dbReference type="CDD" id="cd12119">
    <property type="entry name" value="ttLC_FACS_AlkK_like"/>
    <property type="match status" value="1"/>
</dbReference>
<dbReference type="PANTHER" id="PTHR43859:SF4">
    <property type="entry name" value="BUTANOATE--COA LIGASE AAE1-RELATED"/>
    <property type="match status" value="1"/>
</dbReference>
<dbReference type="GO" id="GO:0016874">
    <property type="term" value="F:ligase activity"/>
    <property type="evidence" value="ECO:0007669"/>
    <property type="project" value="UniProtKB-KW"/>
</dbReference>
<dbReference type="PROSITE" id="PS00455">
    <property type="entry name" value="AMP_BINDING"/>
    <property type="match status" value="1"/>
</dbReference>
<organism evidence="7 8">
    <name type="scientific">Rugamonas apoptosis</name>
    <dbReference type="NCBI Taxonomy" id="2758570"/>
    <lineage>
        <taxon>Bacteria</taxon>
        <taxon>Pseudomonadati</taxon>
        <taxon>Pseudomonadota</taxon>
        <taxon>Betaproteobacteria</taxon>
        <taxon>Burkholderiales</taxon>
        <taxon>Oxalobacteraceae</taxon>
        <taxon>Telluria group</taxon>
        <taxon>Rugamonas</taxon>
    </lineage>
</organism>
<evidence type="ECO:0000259" key="5">
    <source>
        <dbReference type="Pfam" id="PF00501"/>
    </source>
</evidence>
<dbReference type="PANTHER" id="PTHR43859">
    <property type="entry name" value="ACYL-ACTIVATING ENZYME"/>
    <property type="match status" value="1"/>
</dbReference>
<dbReference type="GO" id="GO:0006631">
    <property type="term" value="P:fatty acid metabolic process"/>
    <property type="evidence" value="ECO:0007669"/>
    <property type="project" value="UniProtKB-KW"/>
</dbReference>
<comment type="similarity">
    <text evidence="1">Belongs to the ATP-dependent AMP-binding enzyme family.</text>
</comment>
<evidence type="ECO:0000256" key="4">
    <source>
        <dbReference type="ARBA" id="ARBA00023098"/>
    </source>
</evidence>
<dbReference type="InterPro" id="IPR000873">
    <property type="entry name" value="AMP-dep_synth/lig_dom"/>
</dbReference>
<evidence type="ECO:0000313" key="7">
    <source>
        <dbReference type="EMBL" id="MBA5686674.1"/>
    </source>
</evidence>
<feature type="domain" description="AMP-dependent synthetase/ligase" evidence="5">
    <location>
        <begin position="35"/>
        <end position="398"/>
    </location>
</feature>
<evidence type="ECO:0000256" key="1">
    <source>
        <dbReference type="ARBA" id="ARBA00006432"/>
    </source>
</evidence>
<dbReference type="InterPro" id="IPR042099">
    <property type="entry name" value="ANL_N_sf"/>
</dbReference>
<dbReference type="Proteomes" id="UP000573499">
    <property type="component" value="Unassembled WGS sequence"/>
</dbReference>
<dbReference type="InterPro" id="IPR045851">
    <property type="entry name" value="AMP-bd_C_sf"/>
</dbReference>
<dbReference type="RefSeq" id="WP_182152491.1">
    <property type="nucleotide sequence ID" value="NZ_JACEZU010000002.1"/>
</dbReference>